<comment type="caution">
    <text evidence="4">The sequence shown here is derived from an EMBL/GenBank/DDBJ whole genome shotgun (WGS) entry which is preliminary data.</text>
</comment>
<dbReference type="PANTHER" id="PTHR46401">
    <property type="entry name" value="GLYCOSYLTRANSFERASE WBBK-RELATED"/>
    <property type="match status" value="1"/>
</dbReference>
<evidence type="ECO:0000313" key="4">
    <source>
        <dbReference type="EMBL" id="OGL86252.1"/>
    </source>
</evidence>
<feature type="domain" description="Glycosyltransferase subfamily 4-like N-terminal" evidence="3">
    <location>
        <begin position="17"/>
        <end position="182"/>
    </location>
</feature>
<dbReference type="Pfam" id="PF00534">
    <property type="entry name" value="Glycos_transf_1"/>
    <property type="match status" value="1"/>
</dbReference>
<dbReference type="AlphaFoldDB" id="A0A1F7V6T8"/>
<dbReference type="Gene3D" id="3.40.50.2000">
    <property type="entry name" value="Glycogen Phosphorylase B"/>
    <property type="match status" value="2"/>
</dbReference>
<evidence type="ECO:0000259" key="3">
    <source>
        <dbReference type="Pfam" id="PF13439"/>
    </source>
</evidence>
<name>A0A1F7V6T8_9BACT</name>
<dbReference type="InterPro" id="IPR001296">
    <property type="entry name" value="Glyco_trans_1"/>
</dbReference>
<evidence type="ECO:0000256" key="1">
    <source>
        <dbReference type="ARBA" id="ARBA00022679"/>
    </source>
</evidence>
<dbReference type="Pfam" id="PF13439">
    <property type="entry name" value="Glyco_transf_4"/>
    <property type="match status" value="1"/>
</dbReference>
<dbReference type="Proteomes" id="UP000176593">
    <property type="component" value="Unassembled WGS sequence"/>
</dbReference>
<dbReference type="PANTHER" id="PTHR46401:SF2">
    <property type="entry name" value="GLYCOSYLTRANSFERASE WBBK-RELATED"/>
    <property type="match status" value="1"/>
</dbReference>
<evidence type="ECO:0000259" key="2">
    <source>
        <dbReference type="Pfam" id="PF00534"/>
    </source>
</evidence>
<accession>A0A1F7V6T8</accession>
<proteinExistence type="predicted"/>
<dbReference type="SUPFAM" id="SSF53756">
    <property type="entry name" value="UDP-Glycosyltransferase/glycogen phosphorylase"/>
    <property type="match status" value="1"/>
</dbReference>
<keyword evidence="1" id="KW-0808">Transferase</keyword>
<dbReference type="GO" id="GO:0016757">
    <property type="term" value="F:glycosyltransferase activity"/>
    <property type="evidence" value="ECO:0007669"/>
    <property type="project" value="InterPro"/>
</dbReference>
<gene>
    <name evidence="4" type="ORF">A3I41_01670</name>
</gene>
<evidence type="ECO:0008006" key="6">
    <source>
        <dbReference type="Google" id="ProtNLM"/>
    </source>
</evidence>
<organism evidence="4 5">
    <name type="scientific">Candidatus Uhrbacteria bacterium RIFCSPLOWO2_02_FULL_48_18</name>
    <dbReference type="NCBI Taxonomy" id="1802408"/>
    <lineage>
        <taxon>Bacteria</taxon>
        <taxon>Candidatus Uhriibacteriota</taxon>
    </lineage>
</organism>
<sequence length="374" mass="42255">MNIGIDARMYGPMVGGGGLGRYVEELVKNLQAVDHKNRYVLFLKKENFDACVITNPNFEKRLADVHWYGLEEQLKLGHIIDREHLDLVHFPHWNVPLFLRTPFVVTIHDLILLDEPFSSKVSTRHQTIFALKYWGYKLVLSHAVSRAKKVIAVSHATADSILHHIEGVDSKKIEVVYEGVSTLTEESLSPRPLPQRERGLYLLYVGNAFPHKNLERLLEAFAILRQTHPEVKLVMAGKESVFYKKLLEHSMSNVEFVNGPTDVELAELYRNALVYVYPSRVEGFGLPPLEAMSMGIPVAASDIPALREVLGDAAVFFPPNDARHLASVLSDLLVSPEKREQLIQKGYAQTKKYSWQKMALAIQTIYESCGKKGS</sequence>
<feature type="domain" description="Glycosyl transferase family 1" evidence="2">
    <location>
        <begin position="193"/>
        <end position="348"/>
    </location>
</feature>
<protein>
    <recommendedName>
        <fullName evidence="6">Glycosyl transferase family 1</fullName>
    </recommendedName>
</protein>
<dbReference type="GO" id="GO:0009103">
    <property type="term" value="P:lipopolysaccharide biosynthetic process"/>
    <property type="evidence" value="ECO:0007669"/>
    <property type="project" value="TreeGrafter"/>
</dbReference>
<dbReference type="InterPro" id="IPR028098">
    <property type="entry name" value="Glyco_trans_4-like_N"/>
</dbReference>
<dbReference type="EMBL" id="MGEQ01000010">
    <property type="protein sequence ID" value="OGL86252.1"/>
    <property type="molecule type" value="Genomic_DNA"/>
</dbReference>
<dbReference type="CDD" id="cd03809">
    <property type="entry name" value="GT4_MtfB-like"/>
    <property type="match status" value="1"/>
</dbReference>
<reference evidence="4 5" key="1">
    <citation type="journal article" date="2016" name="Nat. Commun.">
        <title>Thousands of microbial genomes shed light on interconnected biogeochemical processes in an aquifer system.</title>
        <authorList>
            <person name="Anantharaman K."/>
            <person name="Brown C.T."/>
            <person name="Hug L.A."/>
            <person name="Sharon I."/>
            <person name="Castelle C.J."/>
            <person name="Probst A.J."/>
            <person name="Thomas B.C."/>
            <person name="Singh A."/>
            <person name="Wilkins M.J."/>
            <person name="Karaoz U."/>
            <person name="Brodie E.L."/>
            <person name="Williams K.H."/>
            <person name="Hubbard S.S."/>
            <person name="Banfield J.F."/>
        </authorList>
    </citation>
    <scope>NUCLEOTIDE SEQUENCE [LARGE SCALE GENOMIC DNA]</scope>
</reference>
<evidence type="ECO:0000313" key="5">
    <source>
        <dbReference type="Proteomes" id="UP000176593"/>
    </source>
</evidence>